<dbReference type="EMBL" id="SAYU02000012">
    <property type="protein sequence ID" value="NHA67561.1"/>
    <property type="molecule type" value="Genomic_DNA"/>
</dbReference>
<feature type="compositionally biased region" description="Polar residues" evidence="1">
    <location>
        <begin position="1"/>
        <end position="16"/>
    </location>
</feature>
<comment type="caution">
    <text evidence="2">The sequence shown here is derived from an EMBL/GenBank/DDBJ whole genome shotgun (WGS) entry which is preliminary data.</text>
</comment>
<evidence type="ECO:0000313" key="3">
    <source>
        <dbReference type="Proteomes" id="UP000287866"/>
    </source>
</evidence>
<protein>
    <submittedName>
        <fullName evidence="2">Uncharacterized protein</fullName>
    </submittedName>
</protein>
<reference evidence="2" key="1">
    <citation type="submission" date="2020-03" db="EMBL/GenBank/DDBJ databases">
        <title>Phycicoccus flavus sp. nov., a novel endophytic actinobacterium isolated from branch of Kandelia candel.</title>
        <authorList>
            <person name="Tuo L."/>
        </authorList>
    </citation>
    <scope>NUCLEOTIDE SEQUENCE</scope>
    <source>
        <strain evidence="2">CMS6Z-2</strain>
    </source>
</reference>
<dbReference type="RefSeq" id="WP_164896520.1">
    <property type="nucleotide sequence ID" value="NZ_SAYU02000012.1"/>
</dbReference>
<evidence type="ECO:0000313" key="2">
    <source>
        <dbReference type="EMBL" id="NHA67561.1"/>
    </source>
</evidence>
<organism evidence="2 3">
    <name type="scientific">Phycicoccus flavus</name>
    <dbReference type="NCBI Taxonomy" id="2502783"/>
    <lineage>
        <taxon>Bacteria</taxon>
        <taxon>Bacillati</taxon>
        <taxon>Actinomycetota</taxon>
        <taxon>Actinomycetes</taxon>
        <taxon>Micrococcales</taxon>
        <taxon>Intrasporangiaceae</taxon>
        <taxon>Phycicoccus</taxon>
    </lineage>
</organism>
<feature type="region of interest" description="Disordered" evidence="1">
    <location>
        <begin position="1"/>
        <end position="67"/>
    </location>
</feature>
<dbReference type="Proteomes" id="UP000287866">
    <property type="component" value="Unassembled WGS sequence"/>
</dbReference>
<evidence type="ECO:0000256" key="1">
    <source>
        <dbReference type="SAM" id="MobiDB-lite"/>
    </source>
</evidence>
<name>A0A8T6R5R2_9MICO</name>
<gene>
    <name evidence="2" type="ORF">EPD83_005760</name>
</gene>
<sequence>MTSSQPQDENETTTGTEDVEGHLALRGPGGTEARRKDGTRAPSTDGGEDVAGHSAVEGEDNPRYLRF</sequence>
<proteinExistence type="predicted"/>
<keyword evidence="3" id="KW-1185">Reference proteome</keyword>
<dbReference type="AlphaFoldDB" id="A0A8T6R5R2"/>
<accession>A0A8T6R5R2</accession>